<dbReference type="InterPro" id="IPR050204">
    <property type="entry name" value="AraC_XylS_family_regulators"/>
</dbReference>
<dbReference type="STRING" id="493475.GARC_0535"/>
<evidence type="ECO:0000256" key="1">
    <source>
        <dbReference type="ARBA" id="ARBA00023015"/>
    </source>
</evidence>
<dbReference type="RefSeq" id="WP_007616370.1">
    <property type="nucleotide sequence ID" value="NZ_BAEO01000007.1"/>
</dbReference>
<evidence type="ECO:0000313" key="5">
    <source>
        <dbReference type="EMBL" id="GAC17516.1"/>
    </source>
</evidence>
<name>K6Y0S0_9ALTE</name>
<dbReference type="PANTHER" id="PTHR46796:SF12">
    <property type="entry name" value="HTH-TYPE DNA-BINDING TRANSCRIPTIONAL ACTIVATOR EUTR"/>
    <property type="match status" value="1"/>
</dbReference>
<dbReference type="InterPro" id="IPR018060">
    <property type="entry name" value="HTH_AraC"/>
</dbReference>
<protein>
    <submittedName>
        <fullName evidence="5">AraC family transcriptional regulator, ethanolamine operon transcriptional activator</fullName>
    </submittedName>
</protein>
<dbReference type="PROSITE" id="PS01124">
    <property type="entry name" value="HTH_ARAC_FAMILY_2"/>
    <property type="match status" value="1"/>
</dbReference>
<dbReference type="PROSITE" id="PS00041">
    <property type="entry name" value="HTH_ARAC_FAMILY_1"/>
    <property type="match status" value="1"/>
</dbReference>
<dbReference type="InterPro" id="IPR018062">
    <property type="entry name" value="HTH_AraC-typ_CS"/>
</dbReference>
<sequence>MLKQSTLFRKLPLFDACEQQSAQNWLPLEITQLSAGPYQGQLREIQHHDVSVFFEQQNCMVHKRGIMVDPFCTVSFARSTNAQVRLSEYDSQDNSLFFIPSESEVDVQVAGDVETVYFRFNQAKFLERARAISPQYWATVPDSALIFESPLRKSLEVFSHHLYSHPLFQSDAEVTNDNQGLCSFIMDRLLLALDESSVNHDVRQDLIARYRAKERVNQALDYIHGVLENEGCPSIVDICVEMNISQRNLQYSFKKILGFTPNVYLYHLRLNRARAQLIKADNNNITVTQVAMYWQFWHLGRFSNDYLRLFGELPSVTLSRVLT</sequence>
<dbReference type="AlphaFoldDB" id="K6Y0S0"/>
<proteinExistence type="predicted"/>
<evidence type="ECO:0000256" key="3">
    <source>
        <dbReference type="ARBA" id="ARBA00023163"/>
    </source>
</evidence>
<dbReference type="eggNOG" id="COG2207">
    <property type="taxonomic scope" value="Bacteria"/>
</dbReference>
<evidence type="ECO:0000313" key="6">
    <source>
        <dbReference type="Proteomes" id="UP000006327"/>
    </source>
</evidence>
<gene>
    <name evidence="5" type="primary">eutR</name>
    <name evidence="5" type="ORF">GARC_0535</name>
</gene>
<feature type="domain" description="HTH araC/xylS-type" evidence="4">
    <location>
        <begin position="217"/>
        <end position="320"/>
    </location>
</feature>
<accession>K6Y0S0</accession>
<evidence type="ECO:0000259" key="4">
    <source>
        <dbReference type="PROSITE" id="PS01124"/>
    </source>
</evidence>
<keyword evidence="6" id="KW-1185">Reference proteome</keyword>
<dbReference type="PANTHER" id="PTHR46796">
    <property type="entry name" value="HTH-TYPE TRANSCRIPTIONAL ACTIVATOR RHAS-RELATED"/>
    <property type="match status" value="1"/>
</dbReference>
<evidence type="ECO:0000256" key="2">
    <source>
        <dbReference type="ARBA" id="ARBA00023125"/>
    </source>
</evidence>
<dbReference type="GO" id="GO:0003700">
    <property type="term" value="F:DNA-binding transcription factor activity"/>
    <property type="evidence" value="ECO:0007669"/>
    <property type="project" value="InterPro"/>
</dbReference>
<keyword evidence="3" id="KW-0804">Transcription</keyword>
<dbReference type="EMBL" id="BAEO01000007">
    <property type="protein sequence ID" value="GAC17516.1"/>
    <property type="molecule type" value="Genomic_DNA"/>
</dbReference>
<dbReference type="GO" id="GO:0043565">
    <property type="term" value="F:sequence-specific DNA binding"/>
    <property type="evidence" value="ECO:0007669"/>
    <property type="project" value="InterPro"/>
</dbReference>
<dbReference type="Pfam" id="PF12833">
    <property type="entry name" value="HTH_18"/>
    <property type="match status" value="1"/>
</dbReference>
<dbReference type="Proteomes" id="UP000006327">
    <property type="component" value="Unassembled WGS sequence"/>
</dbReference>
<organism evidence="5 6">
    <name type="scientific">Paraglaciecola arctica BSs20135</name>
    <dbReference type="NCBI Taxonomy" id="493475"/>
    <lineage>
        <taxon>Bacteria</taxon>
        <taxon>Pseudomonadati</taxon>
        <taxon>Pseudomonadota</taxon>
        <taxon>Gammaproteobacteria</taxon>
        <taxon>Alteromonadales</taxon>
        <taxon>Alteromonadaceae</taxon>
        <taxon>Paraglaciecola</taxon>
    </lineage>
</organism>
<comment type="caution">
    <text evidence="5">The sequence shown here is derived from an EMBL/GenBank/DDBJ whole genome shotgun (WGS) entry which is preliminary data.</text>
</comment>
<dbReference type="SMART" id="SM00342">
    <property type="entry name" value="HTH_ARAC"/>
    <property type="match status" value="1"/>
</dbReference>
<dbReference type="Gene3D" id="1.10.10.60">
    <property type="entry name" value="Homeodomain-like"/>
    <property type="match status" value="1"/>
</dbReference>
<keyword evidence="2" id="KW-0238">DNA-binding</keyword>
<reference evidence="5 6" key="1">
    <citation type="journal article" date="2017" name="Antonie Van Leeuwenhoek">
        <title>Rhizobium rhizosphaerae sp. nov., a novel species isolated from rice rhizosphere.</title>
        <authorList>
            <person name="Zhao J.J."/>
            <person name="Zhang J."/>
            <person name="Zhang R.J."/>
            <person name="Zhang C.W."/>
            <person name="Yin H.Q."/>
            <person name="Zhang X.X."/>
        </authorList>
    </citation>
    <scope>NUCLEOTIDE SEQUENCE [LARGE SCALE GENOMIC DNA]</scope>
    <source>
        <strain evidence="5 6">BSs20135</strain>
    </source>
</reference>
<keyword evidence="1" id="KW-0805">Transcription regulation</keyword>